<organism evidence="2 3">
    <name type="scientific">Candidatus Campbellbacteria bacterium RIFCSPHIGHO2_12_FULL_35_10</name>
    <dbReference type="NCBI Taxonomy" id="1797578"/>
    <lineage>
        <taxon>Bacteria</taxon>
        <taxon>Candidatus Campbelliibacteriota</taxon>
    </lineage>
</organism>
<evidence type="ECO:0000256" key="1">
    <source>
        <dbReference type="ARBA" id="ARBA00010364"/>
    </source>
</evidence>
<proteinExistence type="inferred from homology"/>
<sequence>MYIKARVYPKSKKEEFKEVSENHFEIKIKEKAERNMANKKVIELVAKHFNVEEGKVRIVNGHQSPSKLLSINID</sequence>
<dbReference type="EMBL" id="MFAA01000014">
    <property type="protein sequence ID" value="OGD69159.1"/>
    <property type="molecule type" value="Genomic_DNA"/>
</dbReference>
<dbReference type="InterPro" id="IPR003746">
    <property type="entry name" value="DUF167"/>
</dbReference>
<gene>
    <name evidence="2" type="ORF">A3E89_00960</name>
</gene>
<dbReference type="SUPFAM" id="SSF69786">
    <property type="entry name" value="YggU-like"/>
    <property type="match status" value="1"/>
</dbReference>
<dbReference type="Proteomes" id="UP000185891">
    <property type="component" value="Unassembled WGS sequence"/>
</dbReference>
<protein>
    <submittedName>
        <fullName evidence="2">Uncharacterized protein</fullName>
    </submittedName>
</protein>
<dbReference type="Pfam" id="PF02594">
    <property type="entry name" value="DUF167"/>
    <property type="match status" value="1"/>
</dbReference>
<evidence type="ECO:0000313" key="3">
    <source>
        <dbReference type="Proteomes" id="UP000185891"/>
    </source>
</evidence>
<name>A0A1F5EP18_9BACT</name>
<comment type="similarity">
    <text evidence="1">Belongs to the UPF0235 family.</text>
</comment>
<dbReference type="InterPro" id="IPR036591">
    <property type="entry name" value="YggU-like_sf"/>
</dbReference>
<accession>A0A1F5EP18</accession>
<comment type="caution">
    <text evidence="2">The sequence shown here is derived from an EMBL/GenBank/DDBJ whole genome shotgun (WGS) entry which is preliminary data.</text>
</comment>
<dbReference type="AlphaFoldDB" id="A0A1F5EP18"/>
<reference evidence="2 3" key="1">
    <citation type="journal article" date="2016" name="Nat. Commun.">
        <title>Thousands of microbial genomes shed light on interconnected biogeochemical processes in an aquifer system.</title>
        <authorList>
            <person name="Anantharaman K."/>
            <person name="Brown C.T."/>
            <person name="Hug L.A."/>
            <person name="Sharon I."/>
            <person name="Castelle C.J."/>
            <person name="Probst A.J."/>
            <person name="Thomas B.C."/>
            <person name="Singh A."/>
            <person name="Wilkins M.J."/>
            <person name="Karaoz U."/>
            <person name="Brodie E.L."/>
            <person name="Williams K.H."/>
            <person name="Hubbard S.S."/>
            <person name="Banfield J.F."/>
        </authorList>
    </citation>
    <scope>NUCLEOTIDE SEQUENCE [LARGE SCALE GENOMIC DNA]</scope>
</reference>
<dbReference type="NCBIfam" id="TIGR00251">
    <property type="entry name" value="DUF167 family protein"/>
    <property type="match status" value="1"/>
</dbReference>
<evidence type="ECO:0000313" key="2">
    <source>
        <dbReference type="EMBL" id="OGD69159.1"/>
    </source>
</evidence>
<dbReference type="SMART" id="SM01152">
    <property type="entry name" value="DUF167"/>
    <property type="match status" value="1"/>
</dbReference>
<dbReference type="Gene3D" id="3.30.1200.10">
    <property type="entry name" value="YggU-like"/>
    <property type="match status" value="1"/>
</dbReference>